<evidence type="ECO:0000256" key="5">
    <source>
        <dbReference type="ARBA" id="ARBA00022728"/>
    </source>
</evidence>
<feature type="compositionally biased region" description="Basic and acidic residues" evidence="12">
    <location>
        <begin position="244"/>
        <end position="266"/>
    </location>
</feature>
<dbReference type="GO" id="GO:0006397">
    <property type="term" value="P:mRNA processing"/>
    <property type="evidence" value="ECO:0007669"/>
    <property type="project" value="UniProtKB-KW"/>
</dbReference>
<feature type="compositionally biased region" description="Basic and acidic residues" evidence="12">
    <location>
        <begin position="597"/>
        <end position="607"/>
    </location>
</feature>
<dbReference type="Proteomes" id="UP000789508">
    <property type="component" value="Unassembled WGS sequence"/>
</dbReference>
<organism evidence="14 15">
    <name type="scientific">Ambispora leptoticha</name>
    <dbReference type="NCBI Taxonomy" id="144679"/>
    <lineage>
        <taxon>Eukaryota</taxon>
        <taxon>Fungi</taxon>
        <taxon>Fungi incertae sedis</taxon>
        <taxon>Mucoromycota</taxon>
        <taxon>Glomeromycotina</taxon>
        <taxon>Glomeromycetes</taxon>
        <taxon>Archaeosporales</taxon>
        <taxon>Ambisporaceae</taxon>
        <taxon>Ambispora</taxon>
    </lineage>
</organism>
<feature type="region of interest" description="Disordered" evidence="12">
    <location>
        <begin position="530"/>
        <end position="616"/>
    </location>
</feature>
<comment type="caution">
    <text evidence="14">The sequence shown here is derived from an EMBL/GenBank/DDBJ whole genome shotgun (WGS) entry which is preliminary data.</text>
</comment>
<feature type="domain" description="Bromodomain associated" evidence="13">
    <location>
        <begin position="2"/>
        <end position="78"/>
    </location>
</feature>
<gene>
    <name evidence="14" type="ORF">ALEPTO_LOCUS3839</name>
</gene>
<feature type="region of interest" description="Disordered" evidence="12">
    <location>
        <begin position="193"/>
        <end position="221"/>
    </location>
</feature>
<dbReference type="InterPro" id="IPR006565">
    <property type="entry name" value="BTP"/>
</dbReference>
<name>A0A9N8ZV80_9GLOM</name>
<evidence type="ECO:0000313" key="14">
    <source>
        <dbReference type="EMBL" id="CAG8508262.1"/>
    </source>
</evidence>
<evidence type="ECO:0000256" key="1">
    <source>
        <dbReference type="ARBA" id="ARBA00004123"/>
    </source>
</evidence>
<feature type="compositionally biased region" description="Polar residues" evidence="12">
    <location>
        <begin position="538"/>
        <end position="549"/>
    </location>
</feature>
<dbReference type="InterPro" id="IPR011011">
    <property type="entry name" value="Znf_FYVE_PHD"/>
</dbReference>
<evidence type="ECO:0000256" key="11">
    <source>
        <dbReference type="ARBA" id="ARBA00023242"/>
    </source>
</evidence>
<keyword evidence="7" id="KW-0862">Zinc</keyword>
<dbReference type="GO" id="GO:0008270">
    <property type="term" value="F:zinc ion binding"/>
    <property type="evidence" value="ECO:0007669"/>
    <property type="project" value="UniProtKB-KW"/>
</dbReference>
<dbReference type="InterPro" id="IPR019787">
    <property type="entry name" value="Znf_PHD-finger"/>
</dbReference>
<feature type="compositionally biased region" description="Basic and acidic residues" evidence="12">
    <location>
        <begin position="290"/>
        <end position="328"/>
    </location>
</feature>
<evidence type="ECO:0000256" key="12">
    <source>
        <dbReference type="SAM" id="MobiDB-lite"/>
    </source>
</evidence>
<evidence type="ECO:0000256" key="7">
    <source>
        <dbReference type="ARBA" id="ARBA00022833"/>
    </source>
</evidence>
<comment type="subcellular location">
    <subcellularLocation>
        <location evidence="1">Nucleus</location>
    </subcellularLocation>
</comment>
<keyword evidence="8" id="KW-0805">Transcription regulation</keyword>
<dbReference type="AlphaFoldDB" id="A0A9N8ZV80"/>
<keyword evidence="6" id="KW-0863">Zinc-finger</keyword>
<dbReference type="PANTHER" id="PTHR23142">
    <property type="entry name" value="PRE-MRNA-SPLICING FACTOR 38A-RELATED"/>
    <property type="match status" value="1"/>
</dbReference>
<dbReference type="InterPro" id="IPR009072">
    <property type="entry name" value="Histone-fold"/>
</dbReference>
<accession>A0A9N8ZV80</accession>
<dbReference type="EMBL" id="CAJVPS010000775">
    <property type="protein sequence ID" value="CAG8508262.1"/>
    <property type="molecule type" value="Genomic_DNA"/>
</dbReference>
<keyword evidence="15" id="KW-1185">Reference proteome</keyword>
<evidence type="ECO:0000256" key="3">
    <source>
        <dbReference type="ARBA" id="ARBA00022664"/>
    </source>
</evidence>
<keyword evidence="5" id="KW-0747">Spliceosome</keyword>
<evidence type="ECO:0000256" key="9">
    <source>
        <dbReference type="ARBA" id="ARBA00023163"/>
    </source>
</evidence>
<evidence type="ECO:0000256" key="6">
    <source>
        <dbReference type="ARBA" id="ARBA00022771"/>
    </source>
</evidence>
<evidence type="ECO:0000313" key="15">
    <source>
        <dbReference type="Proteomes" id="UP000789508"/>
    </source>
</evidence>
<evidence type="ECO:0000256" key="4">
    <source>
        <dbReference type="ARBA" id="ARBA00022723"/>
    </source>
</evidence>
<keyword evidence="4" id="KW-0479">Metal-binding</keyword>
<dbReference type="OrthoDB" id="190958at2759"/>
<dbReference type="SUPFAM" id="SSF57903">
    <property type="entry name" value="FYVE/PHD zinc finger"/>
    <property type="match status" value="1"/>
</dbReference>
<dbReference type="Pfam" id="PF03371">
    <property type="entry name" value="PRP38"/>
    <property type="match status" value="1"/>
</dbReference>
<dbReference type="GO" id="GO:0005681">
    <property type="term" value="C:spliceosomal complex"/>
    <property type="evidence" value="ECO:0007669"/>
    <property type="project" value="UniProtKB-KW"/>
</dbReference>
<feature type="compositionally biased region" description="Basic residues" evidence="12">
    <location>
        <begin position="587"/>
        <end position="596"/>
    </location>
</feature>
<feature type="compositionally biased region" description="Polar residues" evidence="12">
    <location>
        <begin position="207"/>
        <end position="221"/>
    </location>
</feature>
<feature type="region of interest" description="Disordered" evidence="12">
    <location>
        <begin position="239"/>
        <end position="337"/>
    </location>
</feature>
<protein>
    <submittedName>
        <fullName evidence="14">13614_t:CDS:1</fullName>
    </submittedName>
</protein>
<reference evidence="14" key="1">
    <citation type="submission" date="2021-06" db="EMBL/GenBank/DDBJ databases">
        <authorList>
            <person name="Kallberg Y."/>
            <person name="Tangrot J."/>
            <person name="Rosling A."/>
        </authorList>
    </citation>
    <scope>NUCLEOTIDE SEQUENCE</scope>
    <source>
        <strain evidence="14">FL130A</strain>
    </source>
</reference>
<dbReference type="GO" id="GO:0008380">
    <property type="term" value="P:RNA splicing"/>
    <property type="evidence" value="ECO:0007669"/>
    <property type="project" value="UniProtKB-KW"/>
</dbReference>
<dbReference type="Pfam" id="PF07524">
    <property type="entry name" value="Bromo_TP"/>
    <property type="match status" value="1"/>
</dbReference>
<dbReference type="Gene3D" id="1.10.20.10">
    <property type="entry name" value="Histone, subunit A"/>
    <property type="match status" value="1"/>
</dbReference>
<evidence type="ECO:0000256" key="2">
    <source>
        <dbReference type="ARBA" id="ARBA00006164"/>
    </source>
</evidence>
<dbReference type="InterPro" id="IPR005037">
    <property type="entry name" value="PRP38"/>
</dbReference>
<dbReference type="Pfam" id="PF00628">
    <property type="entry name" value="PHD"/>
    <property type="match status" value="1"/>
</dbReference>
<keyword evidence="9" id="KW-0804">Transcription</keyword>
<evidence type="ECO:0000256" key="10">
    <source>
        <dbReference type="ARBA" id="ARBA00023187"/>
    </source>
</evidence>
<keyword evidence="11" id="KW-0539">Nucleus</keyword>
<dbReference type="InterPro" id="IPR013083">
    <property type="entry name" value="Znf_RING/FYVE/PHD"/>
</dbReference>
<proteinExistence type="inferred from homology"/>
<keyword evidence="3" id="KW-0507">mRNA processing</keyword>
<evidence type="ECO:0000256" key="8">
    <source>
        <dbReference type="ARBA" id="ARBA00023015"/>
    </source>
</evidence>
<dbReference type="GO" id="GO:0046982">
    <property type="term" value="F:protein heterodimerization activity"/>
    <property type="evidence" value="ECO:0007669"/>
    <property type="project" value="InterPro"/>
</dbReference>
<evidence type="ECO:0000259" key="13">
    <source>
        <dbReference type="SMART" id="SM00576"/>
    </source>
</evidence>
<dbReference type="SMART" id="SM00576">
    <property type="entry name" value="BTP"/>
    <property type="match status" value="1"/>
</dbReference>
<sequence>MERFCSSVLRLAALQLIQQAGFDKTSSMSADVLTDVFGNYLELLGKTAKNHGMHAGRTKMNAFDVKATFETLGIKVEDLEDWLETERETKNYNKWGGPDPTPVIKDLLATGASKDPADELLLVFKERFSIIDTNKEELGIISKSTQEKIFSQDKLSLNRFNKNFLDESMKGGKDQEKEDDDDSIENFDDLFGEAPTTPPNGVIPGNNVDNTNNEGSKLPSNISEELMSKEVYDKVEDMNIDSGVNDKSENEKPDLRKEDKIKRQLEVRSGPSYIPNYLPPFPEGYPISHISEEKEGNTKTEETETLSDENHKNDDDIDEKQFSKKMENVDVDENMQPIISKNINEDNLTIANRKSNGSQARFTSDPLKLLAPENIENAFKSFTLHESLPSVSTGAVIESDLQKKKRKFEESFSSVPPGETIFSSSQNGFFEDLEEMRAPPELIPQELQLPMIKITRPPTATSGASRPEIATEEMMIDIVGDGNEGESFSSEDASSKPLTISLKNTIDTTNLTNLHLASTSVSSQSTSYIASTSRSKSRQAANLLPSTNKQSKRFKPTDFSNSPSIFPPQTLPTPQQSQIHSPPQLPSRKKSTKPKKEKTSKTKHEKPSAPLINSETTPLASTGKIKIRLPMKKSASTIPVTSTSTLPPVQFQLPPPPLVTTATTQEEVINCICEYPNIDNNKFMIACDTCSTWFHGGCVGFGDEMQVVVDAWHFHRLVMANRTVSDAIAVHGTNPQYLIEKIIRSRIYDSLYWKESCFGLTAETLIDRAIELTSYGGQYGNQKPTEFLCLTLKLLQLQPSKDIIIEFIRTEEYKYLRALGAFYLRLVGTSLEIYQYLEPLLNDYRKLRRRNPGGDFEIVCMDEFIDELLREERVCDTILPRISKRYVLEENDELPRRIKTGC</sequence>
<comment type="similarity">
    <text evidence="2">Belongs to the PRP38 family.</text>
</comment>
<dbReference type="Gene3D" id="3.30.40.10">
    <property type="entry name" value="Zinc/RING finger domain, C3HC4 (zinc finger)"/>
    <property type="match status" value="1"/>
</dbReference>
<keyword evidence="10" id="KW-0508">mRNA splicing</keyword>